<evidence type="ECO:0000313" key="1">
    <source>
        <dbReference type="EMBL" id="CDW50845.1"/>
    </source>
</evidence>
<organism evidence="1">
    <name type="scientific">Lepeophtheirus salmonis</name>
    <name type="common">Salmon louse</name>
    <name type="synonym">Caligus salmonis</name>
    <dbReference type="NCBI Taxonomy" id="72036"/>
    <lineage>
        <taxon>Eukaryota</taxon>
        <taxon>Metazoa</taxon>
        <taxon>Ecdysozoa</taxon>
        <taxon>Arthropoda</taxon>
        <taxon>Crustacea</taxon>
        <taxon>Multicrustacea</taxon>
        <taxon>Hexanauplia</taxon>
        <taxon>Copepoda</taxon>
        <taxon>Siphonostomatoida</taxon>
        <taxon>Caligidae</taxon>
        <taxon>Lepeophtheirus</taxon>
    </lineage>
</organism>
<dbReference type="EMBL" id="HACA01033484">
    <property type="protein sequence ID" value="CDW50845.1"/>
    <property type="molecule type" value="Transcribed_RNA"/>
</dbReference>
<proteinExistence type="predicted"/>
<name>A0A0K2VKL8_LEPSM</name>
<protein>
    <submittedName>
        <fullName evidence="1">Uncharacterized protein</fullName>
    </submittedName>
</protein>
<dbReference type="AlphaFoldDB" id="A0A0K2VKL8"/>
<feature type="non-terminal residue" evidence="1">
    <location>
        <position position="1"/>
    </location>
</feature>
<reference evidence="1" key="1">
    <citation type="submission" date="2014-05" db="EMBL/GenBank/DDBJ databases">
        <authorList>
            <person name="Chronopoulou M."/>
        </authorList>
    </citation>
    <scope>NUCLEOTIDE SEQUENCE</scope>
    <source>
        <tissue evidence="1">Whole organism</tissue>
    </source>
</reference>
<accession>A0A0K2VKL8</accession>
<sequence length="50" mass="6133">RYKSVRGEGKIYLWYHCPLTKIINIFLYQEHYQFLPLLFNINIVLDTDSR</sequence>